<protein>
    <recommendedName>
        <fullName evidence="3">Acetoacetyl-CoA synthase</fullName>
    </recommendedName>
</protein>
<reference evidence="2" key="1">
    <citation type="journal article" date="2015" name="Nature">
        <title>Complex archaea that bridge the gap between prokaryotes and eukaryotes.</title>
        <authorList>
            <person name="Spang A."/>
            <person name="Saw J.H."/>
            <person name="Jorgensen S.L."/>
            <person name="Zaremba-Niedzwiedzka K."/>
            <person name="Martijn J."/>
            <person name="Lind A.E."/>
            <person name="van Eijk R."/>
            <person name="Schleper C."/>
            <person name="Guy L."/>
            <person name="Ettema T.J."/>
        </authorList>
    </citation>
    <scope>NUCLEOTIDE SEQUENCE</scope>
</reference>
<comment type="caution">
    <text evidence="2">The sequence shown here is derived from an EMBL/GenBank/DDBJ whole genome shotgun (WGS) entry which is preliminary data.</text>
</comment>
<dbReference type="Pfam" id="PF07362">
    <property type="entry name" value="CcdA"/>
    <property type="match status" value="1"/>
</dbReference>
<evidence type="ECO:0008006" key="3">
    <source>
        <dbReference type="Google" id="ProtNLM"/>
    </source>
</evidence>
<dbReference type="EMBL" id="LAZR01006541">
    <property type="protein sequence ID" value="KKM91382.1"/>
    <property type="molecule type" value="Genomic_DNA"/>
</dbReference>
<gene>
    <name evidence="2" type="ORF">LCGC14_1229100</name>
</gene>
<evidence type="ECO:0000256" key="1">
    <source>
        <dbReference type="ARBA" id="ARBA00022649"/>
    </source>
</evidence>
<accession>A0A0F9PDF4</accession>
<organism evidence="2">
    <name type="scientific">marine sediment metagenome</name>
    <dbReference type="NCBI Taxonomy" id="412755"/>
    <lineage>
        <taxon>unclassified sequences</taxon>
        <taxon>metagenomes</taxon>
        <taxon>ecological metagenomes</taxon>
    </lineage>
</organism>
<proteinExistence type="predicted"/>
<dbReference type="InterPro" id="IPR009956">
    <property type="entry name" value="Post-segregation_anti-tox_CcdA"/>
</dbReference>
<keyword evidence="1" id="KW-1277">Toxin-antitoxin system</keyword>
<name>A0A0F9PDF4_9ZZZZ</name>
<sequence length="81" mass="9222">MPELYDTAAPRKATNLSVNSDLLTKTRALNINLSATLEKALKEELGKRRASQWTEDNQAAIKSYNEFVEQHGCFGDEFREF</sequence>
<dbReference type="AlphaFoldDB" id="A0A0F9PDF4"/>
<evidence type="ECO:0000313" key="2">
    <source>
        <dbReference type="EMBL" id="KKM91382.1"/>
    </source>
</evidence>